<dbReference type="InterPro" id="IPR018202">
    <property type="entry name" value="Ser_caboxypep_ser_AS"/>
</dbReference>
<feature type="chain" id="PRO_5041766198" description="Carboxypeptidase" evidence="7">
    <location>
        <begin position="26"/>
        <end position="471"/>
    </location>
</feature>
<evidence type="ECO:0000256" key="7">
    <source>
        <dbReference type="RuleBase" id="RU361156"/>
    </source>
</evidence>
<evidence type="ECO:0000256" key="2">
    <source>
        <dbReference type="ARBA" id="ARBA00022645"/>
    </source>
</evidence>
<proteinExistence type="inferred from homology"/>
<keyword evidence="2 7" id="KW-0121">Carboxypeptidase</keyword>
<evidence type="ECO:0000256" key="4">
    <source>
        <dbReference type="ARBA" id="ARBA00022729"/>
    </source>
</evidence>
<dbReference type="Gene3D" id="3.40.50.1820">
    <property type="entry name" value="alpha/beta hydrolase"/>
    <property type="match status" value="1"/>
</dbReference>
<dbReference type="PANTHER" id="PTHR11802">
    <property type="entry name" value="SERINE PROTEASE FAMILY S10 SERINE CARBOXYPEPTIDASE"/>
    <property type="match status" value="1"/>
</dbReference>
<dbReference type="PRINTS" id="PR00724">
    <property type="entry name" value="CRBOXYPTASEC"/>
</dbReference>
<dbReference type="PANTHER" id="PTHR11802:SF472">
    <property type="entry name" value="SERINE CARBOXYPEPTIDASE CPVL-RELATED"/>
    <property type="match status" value="1"/>
</dbReference>
<protein>
    <recommendedName>
        <fullName evidence="7">Carboxypeptidase</fullName>
        <ecNumber evidence="7">3.4.16.-</ecNumber>
    </recommendedName>
</protein>
<evidence type="ECO:0000313" key="9">
    <source>
        <dbReference type="Proteomes" id="UP001208570"/>
    </source>
</evidence>
<dbReference type="AlphaFoldDB" id="A0AAD9J727"/>
<sequence>MMPLAVIKQLTLLVTVFSSLSHASGLFRPVSFEVDRHPLNSGVDPGSPLFLTPYIEKGDLQTGRKLATVGHLNGTDVKSYSGLLTVNRTFNSNMFFWLFPAKKVKPEIQPLLLWLQGGPGWSSLFGLFVENGPFGVNKQLQLFPHKYAWTNEYNMLYIDNPVGSGFSFTDSDQGYATSEEDIAENLFRAMTQFFTLFPEYKSSPFYITGESYAGKYIPALGHRIHADPSSKIQLSGIAIGDGFSDPITMIPAYSDYLLQTGLLDRNEASYFADQVKRMIQLDESGQYKESFLVWNRLMGGESSFFTNCTGLTDYYNYLRTTNPPEFRYYIDYLAFPTVRRAIHVGNLTFQIGTLVEMHLKMDMLKSVKPWLAELMNNYKVLIYTGQLDIIVGLPLTEAMLQTVPWSGLSQYLKAERHVWRTEPYNDVSGYVKVVDKFCQVLVRGGGHVLPFDQPMRTYDMLKRFIFEHKFT</sequence>
<accession>A0AAD9J727</accession>
<gene>
    <name evidence="8" type="ORF">LSH36_540g01044</name>
</gene>
<dbReference type="FunFam" id="3.40.50.1820:FF:000096">
    <property type="entry name" value="Carboxypeptidase vitellogenic-like"/>
    <property type="match status" value="1"/>
</dbReference>
<feature type="signal peptide" evidence="7">
    <location>
        <begin position="1"/>
        <end position="25"/>
    </location>
</feature>
<dbReference type="SUPFAM" id="SSF53474">
    <property type="entry name" value="alpha/beta-Hydrolases"/>
    <property type="match status" value="1"/>
</dbReference>
<dbReference type="GO" id="GO:0004185">
    <property type="term" value="F:serine-type carboxypeptidase activity"/>
    <property type="evidence" value="ECO:0007669"/>
    <property type="project" value="UniProtKB-UniRule"/>
</dbReference>
<dbReference type="Proteomes" id="UP001208570">
    <property type="component" value="Unassembled WGS sequence"/>
</dbReference>
<evidence type="ECO:0000256" key="3">
    <source>
        <dbReference type="ARBA" id="ARBA00022670"/>
    </source>
</evidence>
<evidence type="ECO:0000256" key="1">
    <source>
        <dbReference type="ARBA" id="ARBA00009431"/>
    </source>
</evidence>
<evidence type="ECO:0000256" key="5">
    <source>
        <dbReference type="ARBA" id="ARBA00022801"/>
    </source>
</evidence>
<keyword evidence="4 7" id="KW-0732">Signal</keyword>
<dbReference type="PROSITE" id="PS00131">
    <property type="entry name" value="CARBOXYPEPT_SER_SER"/>
    <property type="match status" value="1"/>
</dbReference>
<keyword evidence="9" id="KW-1185">Reference proteome</keyword>
<organism evidence="8 9">
    <name type="scientific">Paralvinella palmiformis</name>
    <dbReference type="NCBI Taxonomy" id="53620"/>
    <lineage>
        <taxon>Eukaryota</taxon>
        <taxon>Metazoa</taxon>
        <taxon>Spiralia</taxon>
        <taxon>Lophotrochozoa</taxon>
        <taxon>Annelida</taxon>
        <taxon>Polychaeta</taxon>
        <taxon>Sedentaria</taxon>
        <taxon>Canalipalpata</taxon>
        <taxon>Terebellida</taxon>
        <taxon>Terebelliformia</taxon>
        <taxon>Alvinellidae</taxon>
        <taxon>Paralvinella</taxon>
    </lineage>
</organism>
<dbReference type="EMBL" id="JAODUP010000540">
    <property type="protein sequence ID" value="KAK2147706.1"/>
    <property type="molecule type" value="Genomic_DNA"/>
</dbReference>
<dbReference type="GO" id="GO:0006508">
    <property type="term" value="P:proteolysis"/>
    <property type="evidence" value="ECO:0007669"/>
    <property type="project" value="UniProtKB-KW"/>
</dbReference>
<dbReference type="EC" id="3.4.16.-" evidence="7"/>
<reference evidence="8" key="1">
    <citation type="journal article" date="2023" name="Mol. Biol. Evol.">
        <title>Third-Generation Sequencing Reveals the Adaptive Role of the Epigenome in Three Deep-Sea Polychaetes.</title>
        <authorList>
            <person name="Perez M."/>
            <person name="Aroh O."/>
            <person name="Sun Y."/>
            <person name="Lan Y."/>
            <person name="Juniper S.K."/>
            <person name="Young C.R."/>
            <person name="Angers B."/>
            <person name="Qian P.Y."/>
        </authorList>
    </citation>
    <scope>NUCLEOTIDE SEQUENCE</scope>
    <source>
        <strain evidence="8">P08H-3</strain>
    </source>
</reference>
<name>A0AAD9J727_9ANNE</name>
<keyword evidence="6" id="KW-0325">Glycoprotein</keyword>
<comment type="caution">
    <text evidence="8">The sequence shown here is derived from an EMBL/GenBank/DDBJ whole genome shotgun (WGS) entry which is preliminary data.</text>
</comment>
<dbReference type="InterPro" id="IPR029058">
    <property type="entry name" value="AB_hydrolase_fold"/>
</dbReference>
<keyword evidence="5 7" id="KW-0378">Hydrolase</keyword>
<dbReference type="InterPro" id="IPR001563">
    <property type="entry name" value="Peptidase_S10"/>
</dbReference>
<evidence type="ECO:0000313" key="8">
    <source>
        <dbReference type="EMBL" id="KAK2147706.1"/>
    </source>
</evidence>
<comment type="similarity">
    <text evidence="1 7">Belongs to the peptidase S10 family.</text>
</comment>
<keyword evidence="3 7" id="KW-0645">Protease</keyword>
<evidence type="ECO:0000256" key="6">
    <source>
        <dbReference type="ARBA" id="ARBA00023180"/>
    </source>
</evidence>
<dbReference type="Pfam" id="PF00450">
    <property type="entry name" value="Peptidase_S10"/>
    <property type="match status" value="1"/>
</dbReference>